<accession>A0A9W7HIJ6</accession>
<dbReference type="GO" id="GO:0005819">
    <property type="term" value="C:spindle"/>
    <property type="evidence" value="ECO:0007669"/>
    <property type="project" value="UniProtKB-SubCell"/>
</dbReference>
<evidence type="ECO:0000256" key="7">
    <source>
        <dbReference type="ARBA" id="ARBA00022801"/>
    </source>
</evidence>
<comment type="caution">
    <text evidence="20">The sequence shown here is derived from an EMBL/GenBank/DDBJ whole genome shotgun (WGS) entry which is preliminary data.</text>
</comment>
<evidence type="ECO:0000256" key="18">
    <source>
        <dbReference type="ARBA" id="ARBA00083956"/>
    </source>
</evidence>
<reference evidence="20" key="1">
    <citation type="submission" date="2023-05" db="EMBL/GenBank/DDBJ databases">
        <title>Genome and transcriptome analyses reveal genes involved in the formation of fine ridges on petal epidermal cells in Hibiscus trionum.</title>
        <authorList>
            <person name="Koshimizu S."/>
            <person name="Masuda S."/>
            <person name="Ishii T."/>
            <person name="Shirasu K."/>
            <person name="Hoshino A."/>
            <person name="Arita M."/>
        </authorList>
    </citation>
    <scope>NUCLEOTIDE SEQUENCE</scope>
    <source>
        <strain evidence="20">Hamamatsu line</strain>
    </source>
</reference>
<dbReference type="GO" id="GO:0005829">
    <property type="term" value="C:cytosol"/>
    <property type="evidence" value="ECO:0007669"/>
    <property type="project" value="UniProtKB-SubCell"/>
</dbReference>
<keyword evidence="12" id="KW-0539">Nucleus</keyword>
<evidence type="ECO:0000256" key="17">
    <source>
        <dbReference type="ARBA" id="ARBA00081533"/>
    </source>
</evidence>
<keyword evidence="10" id="KW-0496">Mitochondrion</keyword>
<evidence type="ECO:0000256" key="16">
    <source>
        <dbReference type="ARBA" id="ARBA00067273"/>
    </source>
</evidence>
<name>A0A9W7HIJ6_HIBTR</name>
<comment type="function">
    <text evidence="14">Catalyzes the hydrolysis of acyl-CoAs into free fatty acids and coenzyme A (CoASH), regulating their respective intracellular levels. Has acyl-CoA thioesterase activity towards medium (C12) and long-chain (C18) fatty acyl-CoA substrates. Can also hydrolyze 3-hydroxyphenylacetyl-CoA and 3,4-dihydroxyphenylacetyl-CoA (in vitro). May play a role in controlling adaptive thermogenesis.</text>
</comment>
<evidence type="ECO:0000256" key="12">
    <source>
        <dbReference type="ARBA" id="ARBA00023242"/>
    </source>
</evidence>
<evidence type="ECO:0000256" key="11">
    <source>
        <dbReference type="ARBA" id="ARBA00023212"/>
    </source>
</evidence>
<evidence type="ECO:0000256" key="10">
    <source>
        <dbReference type="ARBA" id="ARBA00023128"/>
    </source>
</evidence>
<evidence type="ECO:0000313" key="20">
    <source>
        <dbReference type="EMBL" id="GMI78016.1"/>
    </source>
</evidence>
<dbReference type="Gene3D" id="3.10.129.10">
    <property type="entry name" value="Hotdog Thioesterase"/>
    <property type="match status" value="1"/>
</dbReference>
<evidence type="ECO:0000256" key="2">
    <source>
        <dbReference type="ARBA" id="ARBA00004173"/>
    </source>
</evidence>
<dbReference type="GO" id="GO:0005634">
    <property type="term" value="C:nucleus"/>
    <property type="evidence" value="ECO:0007669"/>
    <property type="project" value="UniProtKB-SubCell"/>
</dbReference>
<evidence type="ECO:0000256" key="14">
    <source>
        <dbReference type="ARBA" id="ARBA00058205"/>
    </source>
</evidence>
<dbReference type="GO" id="GO:0047617">
    <property type="term" value="F:fatty acyl-CoA hydrolase activity"/>
    <property type="evidence" value="ECO:0007669"/>
    <property type="project" value="InterPro"/>
</dbReference>
<protein>
    <recommendedName>
        <fullName evidence="16">Acyl-coenzyme A thioesterase 13</fullName>
    </recommendedName>
    <alternativeName>
        <fullName evidence="17">Hotdog-fold thioesterase superfamily member 2</fullName>
    </alternativeName>
    <alternativeName>
        <fullName evidence="18">Thioesterase superfamily member 2</fullName>
    </alternativeName>
</protein>
<sequence length="156" mass="17077">MEEHTTLQKSLKWLEDLSKGNLSHELEALTLKGLQIVDAQKGSIHCSFIVPSHASDVDGNWHVGAMATLIDDVAATVIYSVADHAKASLDFSISFHSTAKIQEEVVIEAKVVVEKGQLAQAVVEIRRKRNAELIALGKQWTATHKLSAKPSRDSKL</sequence>
<dbReference type="Pfam" id="PF03061">
    <property type="entry name" value="4HBT"/>
    <property type="match status" value="1"/>
</dbReference>
<proteinExistence type="inferred from homology"/>
<evidence type="ECO:0000256" key="1">
    <source>
        <dbReference type="ARBA" id="ARBA00004123"/>
    </source>
</evidence>
<keyword evidence="8" id="KW-0007">Acetylation</keyword>
<comment type="catalytic activity">
    <reaction evidence="13">
        <text>a fatty acyl-CoA + H2O = a fatty acid + CoA + H(+)</text>
        <dbReference type="Rhea" id="RHEA:16781"/>
        <dbReference type="ChEBI" id="CHEBI:15377"/>
        <dbReference type="ChEBI" id="CHEBI:15378"/>
        <dbReference type="ChEBI" id="CHEBI:28868"/>
        <dbReference type="ChEBI" id="CHEBI:57287"/>
        <dbReference type="ChEBI" id="CHEBI:77636"/>
    </reaction>
    <physiologicalReaction direction="left-to-right" evidence="13">
        <dbReference type="Rhea" id="RHEA:16782"/>
    </physiologicalReaction>
</comment>
<dbReference type="OrthoDB" id="46529at2759"/>
<dbReference type="Proteomes" id="UP001165190">
    <property type="component" value="Unassembled WGS sequence"/>
</dbReference>
<dbReference type="InterPro" id="IPR029069">
    <property type="entry name" value="HotDog_dom_sf"/>
</dbReference>
<gene>
    <name evidence="20" type="ORF">HRI_001470900</name>
</gene>
<dbReference type="AlphaFoldDB" id="A0A9W7HIJ6"/>
<evidence type="ECO:0000256" key="8">
    <source>
        <dbReference type="ARBA" id="ARBA00022990"/>
    </source>
</evidence>
<evidence type="ECO:0000256" key="6">
    <source>
        <dbReference type="ARBA" id="ARBA00022490"/>
    </source>
</evidence>
<evidence type="ECO:0000256" key="3">
    <source>
        <dbReference type="ARBA" id="ARBA00004186"/>
    </source>
</evidence>
<evidence type="ECO:0000256" key="15">
    <source>
        <dbReference type="ARBA" id="ARBA00064709"/>
    </source>
</evidence>
<evidence type="ECO:0000256" key="4">
    <source>
        <dbReference type="ARBA" id="ARBA00004514"/>
    </source>
</evidence>
<evidence type="ECO:0000259" key="19">
    <source>
        <dbReference type="Pfam" id="PF03061"/>
    </source>
</evidence>
<evidence type="ECO:0000256" key="5">
    <source>
        <dbReference type="ARBA" id="ARBA00008324"/>
    </source>
</evidence>
<feature type="domain" description="Thioesterase" evidence="19">
    <location>
        <begin position="59"/>
        <end position="131"/>
    </location>
</feature>
<keyword evidence="9" id="KW-0443">Lipid metabolism</keyword>
<organism evidence="20 21">
    <name type="scientific">Hibiscus trionum</name>
    <name type="common">Flower of an hour</name>
    <dbReference type="NCBI Taxonomy" id="183268"/>
    <lineage>
        <taxon>Eukaryota</taxon>
        <taxon>Viridiplantae</taxon>
        <taxon>Streptophyta</taxon>
        <taxon>Embryophyta</taxon>
        <taxon>Tracheophyta</taxon>
        <taxon>Spermatophyta</taxon>
        <taxon>Magnoliopsida</taxon>
        <taxon>eudicotyledons</taxon>
        <taxon>Gunneridae</taxon>
        <taxon>Pentapetalae</taxon>
        <taxon>rosids</taxon>
        <taxon>malvids</taxon>
        <taxon>Malvales</taxon>
        <taxon>Malvaceae</taxon>
        <taxon>Malvoideae</taxon>
        <taxon>Hibiscus</taxon>
    </lineage>
</organism>
<keyword evidence="21" id="KW-1185">Reference proteome</keyword>
<dbReference type="SUPFAM" id="SSF54637">
    <property type="entry name" value="Thioesterase/thiol ester dehydrase-isomerase"/>
    <property type="match status" value="1"/>
</dbReference>
<comment type="subcellular location">
    <subcellularLocation>
        <location evidence="3">Cytoplasm</location>
        <location evidence="3">Cytoskeleton</location>
        <location evidence="3">Spindle</location>
    </subcellularLocation>
    <subcellularLocation>
        <location evidence="4">Cytoplasm</location>
        <location evidence="4">Cytosol</location>
    </subcellularLocation>
    <subcellularLocation>
        <location evidence="2">Mitochondrion</location>
    </subcellularLocation>
    <subcellularLocation>
        <location evidence="1">Nucleus</location>
    </subcellularLocation>
</comment>
<evidence type="ECO:0000256" key="13">
    <source>
        <dbReference type="ARBA" id="ARBA00052976"/>
    </source>
</evidence>
<dbReference type="CDD" id="cd03443">
    <property type="entry name" value="PaaI_thioesterase"/>
    <property type="match status" value="1"/>
</dbReference>
<comment type="similarity">
    <text evidence="5">Belongs to the thioesterase PaaI family.</text>
</comment>
<evidence type="ECO:0000256" key="9">
    <source>
        <dbReference type="ARBA" id="ARBA00023098"/>
    </source>
</evidence>
<evidence type="ECO:0000313" key="21">
    <source>
        <dbReference type="Proteomes" id="UP001165190"/>
    </source>
</evidence>
<keyword evidence="7" id="KW-0378">Hydrolase</keyword>
<dbReference type="PANTHER" id="PTHR21660:SF1">
    <property type="entry name" value="ACYL-COENZYME A THIOESTERASE 13"/>
    <property type="match status" value="1"/>
</dbReference>
<dbReference type="GO" id="GO:0006629">
    <property type="term" value="P:lipid metabolic process"/>
    <property type="evidence" value="ECO:0007669"/>
    <property type="project" value="UniProtKB-KW"/>
</dbReference>
<dbReference type="InterPro" id="IPR039298">
    <property type="entry name" value="ACOT13"/>
</dbReference>
<dbReference type="GO" id="GO:0005739">
    <property type="term" value="C:mitochondrion"/>
    <property type="evidence" value="ECO:0007669"/>
    <property type="project" value="UniProtKB-SubCell"/>
</dbReference>
<dbReference type="PANTHER" id="PTHR21660">
    <property type="entry name" value="THIOESTERASE SUPERFAMILY MEMBER-RELATED"/>
    <property type="match status" value="1"/>
</dbReference>
<dbReference type="InterPro" id="IPR006683">
    <property type="entry name" value="Thioestr_dom"/>
</dbReference>
<dbReference type="FunFam" id="3.10.129.10:FF:000021">
    <property type="entry name" value="Acyl-coenzyme A thioesterase 13"/>
    <property type="match status" value="1"/>
</dbReference>
<keyword evidence="6" id="KW-0963">Cytoplasm</keyword>
<keyword evidence="11" id="KW-0206">Cytoskeleton</keyword>
<comment type="subunit">
    <text evidence="15">Homotetramer. Interacts with PCTP.</text>
</comment>
<dbReference type="EMBL" id="BSYR01000014">
    <property type="protein sequence ID" value="GMI78016.1"/>
    <property type="molecule type" value="Genomic_DNA"/>
</dbReference>